<dbReference type="Proteomes" id="UP000440513">
    <property type="component" value="Unassembled WGS sequence"/>
</dbReference>
<sequence length="209" mass="23149">MAVTRDLLETWGISVDQLHQAALAADMNRDPMFCDMGSMMESMMFGAEPKNLLDGNPDQGAGMGMYCLTNGVNIDGAGLILQGNLMQQIGEIVGGDFYILPSSCHEVIVVPETVDIELKELSAMVQQINRTEVSREDRLSDHVQHYDRKEAVMENAEKRASRLEKEKAETKAAKKSIHERLGEKKQQSAAKKAEKAVEKAVKKDKGQEL</sequence>
<organism evidence="2 3">
    <name type="scientific">Oliverpabstia intestinalis</name>
    <dbReference type="NCBI Taxonomy" id="2606633"/>
    <lineage>
        <taxon>Bacteria</taxon>
        <taxon>Bacillati</taxon>
        <taxon>Bacillota</taxon>
        <taxon>Clostridia</taxon>
        <taxon>Lachnospirales</taxon>
        <taxon>Lachnospiraceae</taxon>
        <taxon>Oliverpabstia</taxon>
    </lineage>
</organism>
<dbReference type="Pfam" id="PF18941">
    <property type="entry name" value="DUF5688"/>
    <property type="match status" value="1"/>
</dbReference>
<reference evidence="2 3" key="1">
    <citation type="submission" date="2019-08" db="EMBL/GenBank/DDBJ databases">
        <title>In-depth cultivation of the pig gut microbiome towards novel bacterial diversity and tailored functional studies.</title>
        <authorList>
            <person name="Wylensek D."/>
            <person name="Hitch T.C.A."/>
            <person name="Clavel T."/>
        </authorList>
    </citation>
    <scope>NUCLEOTIDE SEQUENCE [LARGE SCALE GENOMIC DNA]</scope>
    <source>
        <strain evidence="2 3">BSM-380-WT-5A</strain>
    </source>
</reference>
<dbReference type="InterPro" id="IPR043743">
    <property type="entry name" value="DUF5688"/>
</dbReference>
<protein>
    <submittedName>
        <fullName evidence="2">Uncharacterized protein</fullName>
    </submittedName>
</protein>
<feature type="region of interest" description="Disordered" evidence="1">
    <location>
        <begin position="157"/>
        <end position="209"/>
    </location>
</feature>
<keyword evidence="3" id="KW-1185">Reference proteome</keyword>
<name>A0A7X2TN37_9FIRM</name>
<proteinExistence type="predicted"/>
<evidence type="ECO:0000313" key="2">
    <source>
        <dbReference type="EMBL" id="MST67630.1"/>
    </source>
</evidence>
<accession>A0A7X2TN37</accession>
<dbReference type="EMBL" id="VUMS01000033">
    <property type="protein sequence ID" value="MST67630.1"/>
    <property type="molecule type" value="Genomic_DNA"/>
</dbReference>
<comment type="caution">
    <text evidence="2">The sequence shown here is derived from an EMBL/GenBank/DDBJ whole genome shotgun (WGS) entry which is preliminary data.</text>
</comment>
<gene>
    <name evidence="2" type="ORF">FYJ57_13115</name>
</gene>
<dbReference type="AlphaFoldDB" id="A0A7X2TN37"/>
<evidence type="ECO:0000313" key="3">
    <source>
        <dbReference type="Proteomes" id="UP000440513"/>
    </source>
</evidence>
<evidence type="ECO:0000256" key="1">
    <source>
        <dbReference type="SAM" id="MobiDB-lite"/>
    </source>
</evidence>